<dbReference type="RefSeq" id="WP_145881317.1">
    <property type="nucleotide sequence ID" value="NZ_CP046904.1"/>
</dbReference>
<keyword evidence="2" id="KW-1133">Transmembrane helix</keyword>
<dbReference type="Pfam" id="PF16697">
    <property type="entry name" value="Yop-YscD_cpl"/>
    <property type="match status" value="1"/>
</dbReference>
<dbReference type="AlphaFoldDB" id="A0A562PDI3"/>
<evidence type="ECO:0000313" key="8">
    <source>
        <dbReference type="Proteomes" id="UP000437862"/>
    </source>
</evidence>
<gene>
    <name evidence="5" type="ORF">GO485_25875</name>
    <name evidence="6" type="ORF">IP92_05470</name>
</gene>
<dbReference type="Pfam" id="PF21934">
    <property type="entry name" value="Yop-YscD_ppl_3rd"/>
    <property type="match status" value="1"/>
</dbReference>
<feature type="transmembrane region" description="Helical" evidence="2">
    <location>
        <begin position="175"/>
        <end position="194"/>
    </location>
</feature>
<evidence type="ECO:0000313" key="7">
    <source>
        <dbReference type="Proteomes" id="UP000315112"/>
    </source>
</evidence>
<dbReference type="InterPro" id="IPR008984">
    <property type="entry name" value="SMAD_FHA_dom_sf"/>
</dbReference>
<organism evidence="6 7">
    <name type="scientific">Pseudoduganella flava</name>
    <dbReference type="NCBI Taxonomy" id="871742"/>
    <lineage>
        <taxon>Bacteria</taxon>
        <taxon>Pseudomonadati</taxon>
        <taxon>Pseudomonadota</taxon>
        <taxon>Betaproteobacteria</taxon>
        <taxon>Burkholderiales</taxon>
        <taxon>Oxalobacteraceae</taxon>
        <taxon>Telluria group</taxon>
        <taxon>Pseudoduganella</taxon>
    </lineage>
</organism>
<dbReference type="OrthoDB" id="9156149at2"/>
<proteinExistence type="predicted"/>
<feature type="domain" description="YscD-like Bon-like" evidence="4">
    <location>
        <begin position="221"/>
        <end position="279"/>
    </location>
</feature>
<keyword evidence="2" id="KW-0812">Transmembrane</keyword>
<sequence>MNDRIPFELRVLSGLHRGASLPVDEQPQLIGASDDADVVLVDPGIAQRHAMLRLESGGWSLLAMDGAVKGARHDAAEDQHVLPPGAAARVGNVWVTVSEGDAPWQDPPPDPPAGSAPDEPQEQQDQEETEEEAAQQEEGPAVDDDALVDTPAEAAPEPEPAPMAAAKPRRRTRMVLLPAALGVMLLAVGTYAYSSRTAPPAPAQVAVVKPVPPKPPTPEALRQAFRQRLAEVDLLRRFDLQLDDRAWTLRAALDDEETARFKRILAAFVATHKIEFPIDVRIGGPDAMLPFRVTQVITGANASIVTDDGQRLYPGDDYRGVKLVAIDGNRLRFNGERAIEVKW</sequence>
<evidence type="ECO:0000313" key="6">
    <source>
        <dbReference type="EMBL" id="TWI42494.1"/>
    </source>
</evidence>
<dbReference type="EMBL" id="CP046904">
    <property type="protein sequence ID" value="QGZ42133.1"/>
    <property type="molecule type" value="Genomic_DNA"/>
</dbReference>
<evidence type="ECO:0000256" key="1">
    <source>
        <dbReference type="SAM" id="MobiDB-lite"/>
    </source>
</evidence>
<keyword evidence="2" id="KW-0472">Membrane</keyword>
<reference evidence="6 7" key="1">
    <citation type="journal article" date="2015" name="Stand. Genomic Sci.">
        <title>Genomic Encyclopedia of Bacterial and Archaeal Type Strains, Phase III: the genomes of soil and plant-associated and newly described type strains.</title>
        <authorList>
            <person name="Whitman W.B."/>
            <person name="Woyke T."/>
            <person name="Klenk H.P."/>
            <person name="Zhou Y."/>
            <person name="Lilburn T.G."/>
            <person name="Beck B.J."/>
            <person name="De Vos P."/>
            <person name="Vandamme P."/>
            <person name="Eisen J.A."/>
            <person name="Garrity G."/>
            <person name="Hugenholtz P."/>
            <person name="Kyrpides N.C."/>
        </authorList>
    </citation>
    <scope>NUCLEOTIDE SEQUENCE [LARGE SCALE GENOMIC DNA]</scope>
    <source>
        <strain evidence="6 7">CGMCC 1.10685</strain>
    </source>
</reference>
<keyword evidence="8" id="KW-1185">Reference proteome</keyword>
<evidence type="ECO:0000313" key="5">
    <source>
        <dbReference type="EMBL" id="QGZ42133.1"/>
    </source>
</evidence>
<evidence type="ECO:0000259" key="3">
    <source>
        <dbReference type="Pfam" id="PF16697"/>
    </source>
</evidence>
<feature type="region of interest" description="Disordered" evidence="1">
    <location>
        <begin position="99"/>
        <end position="144"/>
    </location>
</feature>
<dbReference type="InterPro" id="IPR053946">
    <property type="entry name" value="YscD_ppl_3rd"/>
</dbReference>
<dbReference type="InterPro" id="IPR032030">
    <property type="entry name" value="YscD_cytoplasmic_dom"/>
</dbReference>
<feature type="compositionally biased region" description="Pro residues" evidence="1">
    <location>
        <begin position="105"/>
        <end position="114"/>
    </location>
</feature>
<reference evidence="5 8" key="3">
    <citation type="submission" date="2019-12" db="EMBL/GenBank/DDBJ databases">
        <title>Draft Genome Sequences of Six Type Strains of the Genus Massilia.</title>
        <authorList>
            <person name="Miess H."/>
            <person name="Frediansyah A."/>
            <person name="Goeker M."/>
            <person name="Gross H."/>
        </authorList>
    </citation>
    <scope>NUCLEOTIDE SEQUENCE [LARGE SCALE GENOMIC DNA]</scope>
    <source>
        <strain evidence="5 8">DSM 26639</strain>
    </source>
</reference>
<protein>
    <submittedName>
        <fullName evidence="6">Type III secretion protein D</fullName>
    </submittedName>
</protein>
<feature type="compositionally biased region" description="Acidic residues" evidence="1">
    <location>
        <begin position="119"/>
        <end position="144"/>
    </location>
</feature>
<reference evidence="6" key="2">
    <citation type="submission" date="2019-07" db="EMBL/GenBank/DDBJ databases">
        <authorList>
            <person name="Whitman W."/>
            <person name="Huntemann M."/>
            <person name="Clum A."/>
            <person name="Pillay M."/>
            <person name="Palaniappan K."/>
            <person name="Varghese N."/>
            <person name="Mikhailova N."/>
            <person name="Stamatis D."/>
            <person name="Reddy T."/>
            <person name="Daum C."/>
            <person name="Shapiro N."/>
            <person name="Ivanova N."/>
            <person name="Kyrpides N."/>
            <person name="Woyke T."/>
        </authorList>
    </citation>
    <scope>NUCLEOTIDE SEQUENCE</scope>
    <source>
        <strain evidence="6">CGMCC 1.10685</strain>
    </source>
</reference>
<evidence type="ECO:0000259" key="4">
    <source>
        <dbReference type="Pfam" id="PF21934"/>
    </source>
</evidence>
<name>A0A562PDI3_9BURK</name>
<dbReference type="SUPFAM" id="SSF49879">
    <property type="entry name" value="SMAD/FHA domain"/>
    <property type="match status" value="1"/>
</dbReference>
<dbReference type="Gene3D" id="2.60.200.20">
    <property type="match status" value="1"/>
</dbReference>
<feature type="domain" description="YscD cytoplasmic" evidence="3">
    <location>
        <begin position="10"/>
        <end position="98"/>
    </location>
</feature>
<dbReference type="EMBL" id="VLKW01000014">
    <property type="protein sequence ID" value="TWI42494.1"/>
    <property type="molecule type" value="Genomic_DNA"/>
</dbReference>
<dbReference type="Proteomes" id="UP000315112">
    <property type="component" value="Unassembled WGS sequence"/>
</dbReference>
<evidence type="ECO:0000256" key="2">
    <source>
        <dbReference type="SAM" id="Phobius"/>
    </source>
</evidence>
<accession>A0A562PDI3</accession>
<dbReference type="Proteomes" id="UP000437862">
    <property type="component" value="Chromosome"/>
</dbReference>